<keyword evidence="3" id="KW-1185">Reference proteome</keyword>
<sequence>MLSWCLVATATTDLQSNRLVISRQLALLVMAARYDNVNNYEEKMPHAKTVHPSPEHFYPPHVALGAIGDKPKAELIHHSWAEANMSYASYHFTTKD</sequence>
<keyword evidence="1" id="KW-0560">Oxidoreductase</keyword>
<evidence type="ECO:0000313" key="3">
    <source>
        <dbReference type="Proteomes" id="UP000324705"/>
    </source>
</evidence>
<reference evidence="2 3" key="1">
    <citation type="submission" date="2017-09" db="EMBL/GenBank/DDBJ databases">
        <authorList>
            <consortium name="International Durum Wheat Genome Sequencing Consortium (IDWGSC)"/>
            <person name="Milanesi L."/>
        </authorList>
    </citation>
    <scope>NUCLEOTIDE SEQUENCE [LARGE SCALE GENOMIC DNA]</scope>
    <source>
        <strain evidence="3">cv. Svevo</strain>
    </source>
</reference>
<dbReference type="PANTHER" id="PTHR30096:SF22">
    <property type="entry name" value="OS01G0878900 PROTEIN"/>
    <property type="match status" value="1"/>
</dbReference>
<dbReference type="Gramene" id="TRITD3Bv1G226340.1">
    <property type="protein sequence ID" value="TRITD3Bv1G226340.1"/>
    <property type="gene ID" value="TRITD3Bv1G226340"/>
</dbReference>
<dbReference type="Proteomes" id="UP000324705">
    <property type="component" value="Chromosome 3B"/>
</dbReference>
<dbReference type="SUPFAM" id="SSF53213">
    <property type="entry name" value="LigB-like"/>
    <property type="match status" value="1"/>
</dbReference>
<gene>
    <name evidence="2" type="ORF">TRITD_3Bv1G226340</name>
</gene>
<organism evidence="2 3">
    <name type="scientific">Triticum turgidum subsp. durum</name>
    <name type="common">Durum wheat</name>
    <name type="synonym">Triticum durum</name>
    <dbReference type="NCBI Taxonomy" id="4567"/>
    <lineage>
        <taxon>Eukaryota</taxon>
        <taxon>Viridiplantae</taxon>
        <taxon>Streptophyta</taxon>
        <taxon>Embryophyta</taxon>
        <taxon>Tracheophyta</taxon>
        <taxon>Spermatophyta</taxon>
        <taxon>Magnoliopsida</taxon>
        <taxon>Liliopsida</taxon>
        <taxon>Poales</taxon>
        <taxon>Poaceae</taxon>
        <taxon>BOP clade</taxon>
        <taxon>Pooideae</taxon>
        <taxon>Triticodae</taxon>
        <taxon>Triticeae</taxon>
        <taxon>Triticinae</taxon>
        <taxon>Triticum</taxon>
    </lineage>
</organism>
<protein>
    <submittedName>
        <fullName evidence="2">Uncharacterized protein</fullName>
    </submittedName>
</protein>
<dbReference type="AlphaFoldDB" id="A0A9R1QT45"/>
<dbReference type="GO" id="GO:0016491">
    <property type="term" value="F:oxidoreductase activity"/>
    <property type="evidence" value="ECO:0007669"/>
    <property type="project" value="UniProtKB-KW"/>
</dbReference>
<accession>A0A9R1QT45</accession>
<evidence type="ECO:0000313" key="2">
    <source>
        <dbReference type="EMBL" id="VAH83111.1"/>
    </source>
</evidence>
<dbReference type="Gene3D" id="3.40.830.10">
    <property type="entry name" value="LigB-like"/>
    <property type="match status" value="1"/>
</dbReference>
<dbReference type="PANTHER" id="PTHR30096">
    <property type="entry name" value="4,5-DOPA DIOXYGENASE EXTRADIOL-LIKE PROTEIN"/>
    <property type="match status" value="1"/>
</dbReference>
<dbReference type="EMBL" id="LT934116">
    <property type="protein sequence ID" value="VAH83111.1"/>
    <property type="molecule type" value="Genomic_DNA"/>
</dbReference>
<proteinExistence type="predicted"/>
<evidence type="ECO:0000256" key="1">
    <source>
        <dbReference type="ARBA" id="ARBA00023002"/>
    </source>
</evidence>
<name>A0A9R1QT45_TRITD</name>